<accession>A0ABD0X095</accession>
<dbReference type="Proteomes" id="UP001557470">
    <property type="component" value="Unassembled WGS sequence"/>
</dbReference>
<sequence>MDKNSLHQFSVTSVDESLQLFGQGLKVWLMGDGYIRREEERARYTTGRNLGLDAHVWWFGWGGSEMEESLRGRTYIREHICLGYPANSLWRQRP</sequence>
<evidence type="ECO:0000313" key="2">
    <source>
        <dbReference type="Proteomes" id="UP001557470"/>
    </source>
</evidence>
<gene>
    <name evidence="1" type="ORF">UPYG_G00142750</name>
</gene>
<name>A0ABD0X095_UMBPY</name>
<organism evidence="1 2">
    <name type="scientific">Umbra pygmaea</name>
    <name type="common">Eastern mudminnow</name>
    <dbReference type="NCBI Taxonomy" id="75934"/>
    <lineage>
        <taxon>Eukaryota</taxon>
        <taxon>Metazoa</taxon>
        <taxon>Chordata</taxon>
        <taxon>Craniata</taxon>
        <taxon>Vertebrata</taxon>
        <taxon>Euteleostomi</taxon>
        <taxon>Actinopterygii</taxon>
        <taxon>Neopterygii</taxon>
        <taxon>Teleostei</taxon>
        <taxon>Protacanthopterygii</taxon>
        <taxon>Esociformes</taxon>
        <taxon>Umbridae</taxon>
        <taxon>Umbra</taxon>
    </lineage>
</organism>
<evidence type="ECO:0000313" key="1">
    <source>
        <dbReference type="EMBL" id="KAL0984529.1"/>
    </source>
</evidence>
<dbReference type="EMBL" id="JAGEUA010000004">
    <property type="protein sequence ID" value="KAL0984529.1"/>
    <property type="molecule type" value="Genomic_DNA"/>
</dbReference>
<protein>
    <submittedName>
        <fullName evidence="1">Uncharacterized protein</fullName>
    </submittedName>
</protein>
<comment type="caution">
    <text evidence="1">The sequence shown here is derived from an EMBL/GenBank/DDBJ whole genome shotgun (WGS) entry which is preliminary data.</text>
</comment>
<keyword evidence="2" id="KW-1185">Reference proteome</keyword>
<dbReference type="AlphaFoldDB" id="A0ABD0X095"/>
<reference evidence="1 2" key="1">
    <citation type="submission" date="2024-06" db="EMBL/GenBank/DDBJ databases">
        <authorList>
            <person name="Pan Q."/>
            <person name="Wen M."/>
            <person name="Jouanno E."/>
            <person name="Zahm M."/>
            <person name="Klopp C."/>
            <person name="Cabau C."/>
            <person name="Louis A."/>
            <person name="Berthelot C."/>
            <person name="Parey E."/>
            <person name="Roest Crollius H."/>
            <person name="Montfort J."/>
            <person name="Robinson-Rechavi M."/>
            <person name="Bouchez O."/>
            <person name="Lampietro C."/>
            <person name="Lopez Roques C."/>
            <person name="Donnadieu C."/>
            <person name="Postlethwait J."/>
            <person name="Bobe J."/>
            <person name="Verreycken H."/>
            <person name="Guiguen Y."/>
        </authorList>
    </citation>
    <scope>NUCLEOTIDE SEQUENCE [LARGE SCALE GENOMIC DNA]</scope>
    <source>
        <strain evidence="1">Up_M1</strain>
        <tissue evidence="1">Testis</tissue>
    </source>
</reference>
<proteinExistence type="predicted"/>